<keyword evidence="1" id="KW-0472">Membrane</keyword>
<feature type="transmembrane region" description="Helical" evidence="1">
    <location>
        <begin position="419"/>
        <end position="446"/>
    </location>
</feature>
<accession>A0A7S0BY97</accession>
<gene>
    <name evidence="2" type="ORF">PINE0816_LOCUS3424</name>
</gene>
<reference evidence="2" key="1">
    <citation type="submission" date="2021-01" db="EMBL/GenBank/DDBJ databases">
        <authorList>
            <person name="Corre E."/>
            <person name="Pelletier E."/>
            <person name="Niang G."/>
            <person name="Scheremetjew M."/>
            <person name="Finn R."/>
            <person name="Kale V."/>
            <person name="Holt S."/>
            <person name="Cochrane G."/>
            <person name="Meng A."/>
            <person name="Brown T."/>
            <person name="Cohen L."/>
        </authorList>
    </citation>
    <scope>NUCLEOTIDE SEQUENCE</scope>
    <source>
        <strain evidence="2">CCAP1064/1</strain>
    </source>
</reference>
<keyword evidence="1" id="KW-0812">Transmembrane</keyword>
<protein>
    <submittedName>
        <fullName evidence="2">Uncharacterized protein</fullName>
    </submittedName>
</protein>
<evidence type="ECO:0000256" key="1">
    <source>
        <dbReference type="SAM" id="Phobius"/>
    </source>
</evidence>
<proteinExistence type="predicted"/>
<sequence>MALSSTMAAAYKEHLIASVTFPTSDHDVITARLVTHNMNSSVDPVRELISNKPITLRAGGDTLPIINLERWSRTSSSSNIENLGKDNTSRLLWSREYVTDQFADLRIAGLALAKDVTGTDIIVLSGTTAGHGDAFGGTNTGHGDADGFVTKLNANNGNLISDGNGQVSSARIHTLAGFTDELRGMCIDHDRNALYVVGSTTMFGIANKDGGYLYTAFIKKLNLATLETVWSRQVDEVAQRRDVFGRGCAVQYHDSDHWGSVYFTGIVKDGGQVNKNHLSFGYDDIFVSYHEDENGNNLYLTQFGTPYDDNIVTTEQSWFSSTDRPDGGVVVSSNTNDGQPKSDLFAGIDLVYQITPDGMVEILFGTLPKESLKLLERQSMNGSFQTSRLDNSSGSKTKSIFATTGDSGDPGLTIETSGVAIGLLIGLVVVVTVGVMLFAELMGTVCRKKKVKRRKRVNEKAIIDVGKEDETMIQDENPMVLEEDPMISDENALV</sequence>
<evidence type="ECO:0000313" key="2">
    <source>
        <dbReference type="EMBL" id="CAD8407307.1"/>
    </source>
</evidence>
<keyword evidence="1" id="KW-1133">Transmembrane helix</keyword>
<name>A0A7S0BY97_9STRA</name>
<dbReference type="EMBL" id="HBEL01007147">
    <property type="protein sequence ID" value="CAD8407307.1"/>
    <property type="molecule type" value="Transcribed_RNA"/>
</dbReference>
<organism evidence="2">
    <name type="scientific">Proboscia inermis</name>
    <dbReference type="NCBI Taxonomy" id="420281"/>
    <lineage>
        <taxon>Eukaryota</taxon>
        <taxon>Sar</taxon>
        <taxon>Stramenopiles</taxon>
        <taxon>Ochrophyta</taxon>
        <taxon>Bacillariophyta</taxon>
        <taxon>Coscinodiscophyceae</taxon>
        <taxon>Rhizosoleniophycidae</taxon>
        <taxon>Rhizosoleniales</taxon>
        <taxon>Rhizosoleniaceae</taxon>
        <taxon>Proboscia</taxon>
    </lineage>
</organism>
<dbReference type="AlphaFoldDB" id="A0A7S0BY97"/>